<protein>
    <recommendedName>
        <fullName evidence="3">Chitin-binding type-2 domain-containing protein</fullName>
    </recommendedName>
</protein>
<dbReference type="Proteomes" id="UP000828236">
    <property type="component" value="Unassembled WGS sequence"/>
</dbReference>
<feature type="signal peptide" evidence="2">
    <location>
        <begin position="1"/>
        <end position="17"/>
    </location>
</feature>
<feature type="compositionally biased region" description="Polar residues" evidence="1">
    <location>
        <begin position="242"/>
        <end position="252"/>
    </location>
</feature>
<feature type="compositionally biased region" description="Low complexity" evidence="1">
    <location>
        <begin position="319"/>
        <end position="328"/>
    </location>
</feature>
<proteinExistence type="predicted"/>
<feature type="domain" description="Chitin-binding type-2" evidence="3">
    <location>
        <begin position="396"/>
        <end position="455"/>
    </location>
</feature>
<dbReference type="GO" id="GO:0008061">
    <property type="term" value="F:chitin binding"/>
    <property type="evidence" value="ECO:0007669"/>
    <property type="project" value="InterPro"/>
</dbReference>
<dbReference type="SUPFAM" id="SSF57625">
    <property type="entry name" value="Invertebrate chitin-binding proteins"/>
    <property type="match status" value="1"/>
</dbReference>
<gene>
    <name evidence="4" type="ORF">HUG17_10269</name>
</gene>
<reference evidence="4" key="2">
    <citation type="journal article" date="2021" name="World Allergy Organ. J.">
        <title>Chromosome-level assembly of Dermatophagoides farinae genome and transcriptome reveals two novel allergens Der f 37 and Der f 39.</title>
        <authorList>
            <person name="Chen J."/>
            <person name="Cai Z."/>
            <person name="Fan D."/>
            <person name="Hu J."/>
            <person name="Hou Y."/>
            <person name="He Y."/>
            <person name="Zhang Z."/>
            <person name="Zhao Z."/>
            <person name="Gao P."/>
            <person name="Hu W."/>
            <person name="Sun J."/>
            <person name="Li J."/>
            <person name="Ji K."/>
        </authorList>
    </citation>
    <scope>NUCLEOTIDE SEQUENCE</scope>
    <source>
        <strain evidence="4">JKM2019</strain>
    </source>
</reference>
<comment type="caution">
    <text evidence="4">The sequence shown here is derived from an EMBL/GenBank/DDBJ whole genome shotgun (WGS) entry which is preliminary data.</text>
</comment>
<name>A0A9D4NPN9_DERFA</name>
<feature type="compositionally biased region" description="Polar residues" evidence="1">
    <location>
        <begin position="306"/>
        <end position="317"/>
    </location>
</feature>
<feature type="region of interest" description="Disordered" evidence="1">
    <location>
        <begin position="241"/>
        <end position="262"/>
    </location>
</feature>
<reference evidence="4" key="1">
    <citation type="submission" date="2020-06" db="EMBL/GenBank/DDBJ databases">
        <authorList>
            <person name="Ji K."/>
            <person name="Li J."/>
        </authorList>
    </citation>
    <scope>NUCLEOTIDE SEQUENCE</scope>
    <source>
        <strain evidence="4">JKM2019</strain>
        <tissue evidence="4">Whole body</tissue>
    </source>
</reference>
<dbReference type="InterPro" id="IPR002557">
    <property type="entry name" value="Chitin-bd_dom"/>
</dbReference>
<dbReference type="EMBL" id="SDOV01000010">
    <property type="protein sequence ID" value="KAH7636299.1"/>
    <property type="molecule type" value="Genomic_DNA"/>
</dbReference>
<evidence type="ECO:0000256" key="1">
    <source>
        <dbReference type="SAM" id="MobiDB-lite"/>
    </source>
</evidence>
<dbReference type="GO" id="GO:0005576">
    <property type="term" value="C:extracellular region"/>
    <property type="evidence" value="ECO:0007669"/>
    <property type="project" value="InterPro"/>
</dbReference>
<keyword evidence="2" id="KW-0732">Signal</keyword>
<dbReference type="AlphaFoldDB" id="A0A9D4NPN9"/>
<feature type="region of interest" description="Disordered" evidence="1">
    <location>
        <begin position="306"/>
        <end position="330"/>
    </location>
</feature>
<sequence>MSLWLMIIFMIITNSHALEPDWRDKIFGRSQQTMTTPSIPLKVMPTRTYWSISPSSPSSSSRSQSQSTNSFNTFRTSSANYLHHQQPRHGQYNYFDHQPFSTAIRQTSRIPYQFPTTTTTSSYHNNFARSQPFFISYPQTESPLSASNSYDWIRELIQTRLAESKRHLTQVEESMEKLKTKSSALTTIPTTPPPTITTTTTTLPTITTTTTATTIPDHNRIDVDYADQLVVENRDENLDYFDQQTRTNSSLKPGQRSEKIKGQKFAQTIQMNNREAWKQLMQLRSSQPHPEAGEILAVDPISNTTATTNEENVSHGITSEENNNNSESTELEPIDHHQFNNESGETRMEIDDQHQHLMEESRRMNDMDWDLLPRSINSLFGFEFNSTIKINPKTWTFQCPDNVSGFFADLSSDCQAYYHCSGHRRERFRFECPTGTRFNERSSNCDWQHNVDCHQQFDLLRA</sequence>
<dbReference type="Gene3D" id="2.170.140.10">
    <property type="entry name" value="Chitin binding domain"/>
    <property type="match status" value="1"/>
</dbReference>
<dbReference type="Pfam" id="PF01607">
    <property type="entry name" value="CBM_14"/>
    <property type="match status" value="1"/>
</dbReference>
<dbReference type="InterPro" id="IPR036508">
    <property type="entry name" value="Chitin-bd_dom_sf"/>
</dbReference>
<dbReference type="SMART" id="SM00494">
    <property type="entry name" value="ChtBD2"/>
    <property type="match status" value="1"/>
</dbReference>
<evidence type="ECO:0000313" key="4">
    <source>
        <dbReference type="EMBL" id="KAH7636299.1"/>
    </source>
</evidence>
<evidence type="ECO:0000259" key="3">
    <source>
        <dbReference type="PROSITE" id="PS50940"/>
    </source>
</evidence>
<accession>A0A9D4NPN9</accession>
<evidence type="ECO:0000256" key="2">
    <source>
        <dbReference type="SAM" id="SignalP"/>
    </source>
</evidence>
<organism evidence="4">
    <name type="scientific">Dermatophagoides farinae</name>
    <name type="common">American house dust mite</name>
    <dbReference type="NCBI Taxonomy" id="6954"/>
    <lineage>
        <taxon>Eukaryota</taxon>
        <taxon>Metazoa</taxon>
        <taxon>Ecdysozoa</taxon>
        <taxon>Arthropoda</taxon>
        <taxon>Chelicerata</taxon>
        <taxon>Arachnida</taxon>
        <taxon>Acari</taxon>
        <taxon>Acariformes</taxon>
        <taxon>Sarcoptiformes</taxon>
        <taxon>Astigmata</taxon>
        <taxon>Psoroptidia</taxon>
        <taxon>Analgoidea</taxon>
        <taxon>Pyroglyphidae</taxon>
        <taxon>Dermatophagoidinae</taxon>
        <taxon>Dermatophagoides</taxon>
    </lineage>
</organism>
<dbReference type="PROSITE" id="PS50940">
    <property type="entry name" value="CHIT_BIND_II"/>
    <property type="match status" value="1"/>
</dbReference>
<feature type="chain" id="PRO_5039636381" description="Chitin-binding type-2 domain-containing protein" evidence="2">
    <location>
        <begin position="18"/>
        <end position="462"/>
    </location>
</feature>